<evidence type="ECO:0000256" key="8">
    <source>
        <dbReference type="ARBA" id="ARBA00023180"/>
    </source>
</evidence>
<evidence type="ECO:0000256" key="11">
    <source>
        <dbReference type="SAM" id="Phobius"/>
    </source>
</evidence>
<evidence type="ECO:0000256" key="5">
    <source>
        <dbReference type="ARBA" id="ARBA00022723"/>
    </source>
</evidence>
<dbReference type="InterPro" id="IPR008969">
    <property type="entry name" value="CarboxyPept-like_regulatory"/>
</dbReference>
<dbReference type="PROSITE" id="PS00133">
    <property type="entry name" value="CARBOXYPEPT_ZN_2"/>
    <property type="match status" value="1"/>
</dbReference>
<sequence>MNLLIVTFSICLHLSLVCWSMPASDSALAQADETFLNGHKYMSHDELSDFLLKLETEHPHLAARRSIGKSVEGRDLWALELRANVGAERPLGQPMVKMVANMHGDETVGRELLIFLAQYLLNNYGKVPRLTRMLNRTNIFLMPSMNPDGYSRSKEGSCESIPGYVGRENANNVDLNRDFPDQFTSSDKQPENCQPETQALMKWIVSEPFVLSSNLHGGAIVASYPFDDTPSANQEQSQIESASPDDQVFKYLSLEYAKHNPQMSNGKACKGDDFPQGITNGAYWYNVDGGMQDFNYVRSNCFEITFELSCCKFPKVSELPSYWQDNRESLLRYLELAHMGFKGLIVDTNNIPIPSAVVVVEGVKKNVTTTTRGEFWRLLTPGTYSVYASAYGYQTSQPLSVTVSNNDEPIVVNFTLHSYDNQGTGKTGDLISNVRLQTDGEGFMTDTVFTHHNFSEMVHWMTFLSRTYPKITRLYSIGTSVRGRELYVLEISDNPGHHEPGEPEFKYVANMHGNEVVGREMLLLLAKYLCEQYGTDKRITELIDTTRIHLLPSMNPDGYEVSHEGDKTSAIGRANSHGRDLNRNFPDQYGSTNDNLVQEPETKAVMEWIRNYPFVLSANLHNGALVANYPYDDTKNGHRGANPSPDDAVFKRLAHTYANAHPTMSLGEPCGNDPSLLNERFPSGITNGAEWYVVPGGMQDYNYLHSNCFELTIEMGCDKFPNHTEVRKYWQDHRTSLILYMEQVHTGVAGFVRSTAGIGLKNAIIRVKGIDHDITTAADGDYWRLLLPGKYSITASMHGYESQTQTIEVPDTGATTYIPARPAQLNFTLLRDDILEWSSSHDFDIPENVLNMYKLHTSEDIRKIVQGMEVKYPQLVEVVDSFTTESVLHYKISDQIGAPEENKFHILLIGGLWGPESVGVELLPRLTRHLVAAFNASDTNVVHILKSSVIHMLLLFDQSVNNTLDCGLSTNPGGGIGQLIASPGVGDTDAENKLLTKTIDLLKSEPLNLIVSLEGGGLHLRHSTQSDDVLRDALIMLEKHYEQSTASECEPIQGVSHDNMEDLRQRMVDAVYAKTGKPMLSIQASCCRHAIAAAIPKLWKNNLESLLRLLSASVQGVRGQIIFENGEPVRGAILHIKDSNYDIPVSPNMAYFNAILATGSYVLQVPAAYGAEEVPINVDENHLTEVALKVTKSAQIPSPSAYHSLQDLIHILSELNGRYPKITRLYGLGDTSPGHMLKVPALEISLQSRDPLTSSPPSIAFVGGFHSNEGISTEILIQFIQHLLRNYGKDPRISKYVENLKIHIIPNVNPDSSMESDKTNVETDFPIDNIDHQPQLLVTQYLMSWLETERPVLALGIRAGSVHVSIPFGNTHPHSFHSSSDANPYATADDKVFRAIGEHYAALHETMSNGVPHCSKSPTDIFEKGVTNAGQWRPRTGNFMDYAYQRGGVMAMEIYVDCRLLPDKAPILETWLSHMNSILYLLDVVNGTGAPGFSGYITDENNRPVENARLMLDGKSFTVASGKNGAYLRLTTQGEHTVTVEANGYNSVTKLLTISSTQQVKVMFHLTKDETVWGMPRIIFVMFAGLISLLLVICAAACYSVYQRRSSRRRDDSYSFSILSQRAENFDSMKEINMFATPGLNELRARPYHDEDSTSEEDSINGEDDIVVVRTSPSFDQ</sequence>
<keyword evidence="12" id="KW-0732">Signal</keyword>
<dbReference type="SUPFAM" id="SSF53187">
    <property type="entry name" value="Zn-dependent exopeptidases"/>
    <property type="match status" value="4"/>
</dbReference>
<feature type="compositionally biased region" description="Acidic residues" evidence="10">
    <location>
        <begin position="1653"/>
        <end position="1665"/>
    </location>
</feature>
<evidence type="ECO:0000259" key="13">
    <source>
        <dbReference type="PROSITE" id="PS52035"/>
    </source>
</evidence>
<protein>
    <submittedName>
        <fullName evidence="15">Carboxypeptidase D</fullName>
    </submittedName>
</protein>
<keyword evidence="7" id="KW-0862">Zinc</keyword>
<evidence type="ECO:0000256" key="4">
    <source>
        <dbReference type="ARBA" id="ARBA00022670"/>
    </source>
</evidence>
<feature type="domain" description="Peptidase M14" evidence="13">
    <location>
        <begin position="450"/>
        <end position="744"/>
    </location>
</feature>
<evidence type="ECO:0000256" key="10">
    <source>
        <dbReference type="SAM" id="MobiDB-lite"/>
    </source>
</evidence>
<dbReference type="CDD" id="cd11308">
    <property type="entry name" value="Peptidase_M14NE-CP-C_like"/>
    <property type="match status" value="3"/>
</dbReference>
<keyword evidence="6" id="KW-0378">Hydrolase</keyword>
<dbReference type="PANTHER" id="PTHR11532">
    <property type="entry name" value="PROTEASE M14 CARBOXYPEPTIDASE"/>
    <property type="match status" value="1"/>
</dbReference>
<keyword evidence="4" id="KW-0645">Protease</keyword>
<dbReference type="CDD" id="cd03858">
    <property type="entry name" value="M14_CP_N-E_like"/>
    <property type="match status" value="1"/>
</dbReference>
<keyword evidence="3 15" id="KW-0121">Carboxypeptidase</keyword>
<dbReference type="RefSeq" id="XP_052124767.1">
    <property type="nucleotide sequence ID" value="XM_052268807.1"/>
</dbReference>
<dbReference type="FunFam" id="3.40.630.10:FF:000020">
    <property type="entry name" value="Carboxypeptidase D"/>
    <property type="match status" value="2"/>
</dbReference>
<name>A0A9C6U7Q9_FRAOC</name>
<keyword evidence="14" id="KW-1185">Reference proteome</keyword>
<reference evidence="15" key="1">
    <citation type="submission" date="2025-08" db="UniProtKB">
        <authorList>
            <consortium name="RefSeq"/>
        </authorList>
    </citation>
    <scope>IDENTIFICATION</scope>
    <source>
        <tissue evidence="15">Whole organism</tissue>
    </source>
</reference>
<feature type="transmembrane region" description="Helical" evidence="11">
    <location>
        <begin position="1578"/>
        <end position="1602"/>
    </location>
</feature>
<dbReference type="GO" id="GO:0004181">
    <property type="term" value="F:metallocarboxypeptidase activity"/>
    <property type="evidence" value="ECO:0007669"/>
    <property type="project" value="InterPro"/>
</dbReference>
<evidence type="ECO:0000256" key="12">
    <source>
        <dbReference type="SAM" id="SignalP"/>
    </source>
</evidence>
<dbReference type="Gene3D" id="3.40.630.10">
    <property type="entry name" value="Zn peptidases"/>
    <property type="match status" value="5"/>
</dbReference>
<proteinExistence type="inferred from homology"/>
<dbReference type="Gene3D" id="2.60.40.1120">
    <property type="entry name" value="Carboxypeptidase-like, regulatory domain"/>
    <property type="match status" value="4"/>
</dbReference>
<gene>
    <name evidence="15" type="primary">LOC113207213</name>
</gene>
<evidence type="ECO:0000256" key="9">
    <source>
        <dbReference type="PROSITE-ProRule" id="PRU01379"/>
    </source>
</evidence>
<evidence type="ECO:0000313" key="14">
    <source>
        <dbReference type="Proteomes" id="UP000504606"/>
    </source>
</evidence>
<evidence type="ECO:0000256" key="2">
    <source>
        <dbReference type="ARBA" id="ARBA00005988"/>
    </source>
</evidence>
<accession>A0A9C6U7Q9</accession>
<feature type="signal peptide" evidence="12">
    <location>
        <begin position="1"/>
        <end position="20"/>
    </location>
</feature>
<evidence type="ECO:0000256" key="7">
    <source>
        <dbReference type="ARBA" id="ARBA00022833"/>
    </source>
</evidence>
<comment type="caution">
    <text evidence="9">Lacks conserved residue(s) required for the propagation of feature annotation.</text>
</comment>
<dbReference type="OrthoDB" id="10249045at2759"/>
<keyword evidence="11" id="KW-1133">Transmembrane helix</keyword>
<feature type="active site" description="Proton donor/acceptor" evidence="9">
    <location>
        <position position="714"/>
    </location>
</feature>
<dbReference type="InterPro" id="IPR000834">
    <property type="entry name" value="Peptidase_M14"/>
</dbReference>
<dbReference type="CDD" id="cd03868">
    <property type="entry name" value="M14_CPD_I"/>
    <property type="match status" value="1"/>
</dbReference>
<dbReference type="Pfam" id="PF00246">
    <property type="entry name" value="Peptidase_M14"/>
    <property type="match status" value="5"/>
</dbReference>
<feature type="chain" id="PRO_5039633851" evidence="12">
    <location>
        <begin position="21"/>
        <end position="1677"/>
    </location>
</feature>
<evidence type="ECO:0000256" key="6">
    <source>
        <dbReference type="ARBA" id="ARBA00022801"/>
    </source>
</evidence>
<comment type="cofactor">
    <cofactor evidence="1">
        <name>Zn(2+)</name>
        <dbReference type="ChEBI" id="CHEBI:29105"/>
    </cofactor>
</comment>
<evidence type="ECO:0000256" key="3">
    <source>
        <dbReference type="ARBA" id="ARBA00022645"/>
    </source>
</evidence>
<feature type="active site" description="Proton donor/acceptor" evidence="9">
    <location>
        <position position="307"/>
    </location>
</feature>
<dbReference type="PROSITE" id="PS00132">
    <property type="entry name" value="CARBOXYPEPT_ZN_1"/>
    <property type="match status" value="3"/>
</dbReference>
<dbReference type="GO" id="GO:0008270">
    <property type="term" value="F:zinc ion binding"/>
    <property type="evidence" value="ECO:0007669"/>
    <property type="project" value="InterPro"/>
</dbReference>
<feature type="region of interest" description="Disordered" evidence="10">
    <location>
        <begin position="1646"/>
        <end position="1665"/>
    </location>
</feature>
<feature type="region of interest" description="Disordered" evidence="10">
    <location>
        <begin position="571"/>
        <end position="596"/>
    </location>
</feature>
<evidence type="ECO:0000256" key="1">
    <source>
        <dbReference type="ARBA" id="ARBA00001947"/>
    </source>
</evidence>
<feature type="domain" description="Peptidase M14" evidence="13">
    <location>
        <begin position="40"/>
        <end position="337"/>
    </location>
</feature>
<dbReference type="GO" id="GO:0006518">
    <property type="term" value="P:peptide metabolic process"/>
    <property type="evidence" value="ECO:0007669"/>
    <property type="project" value="TreeGrafter"/>
</dbReference>
<dbReference type="InterPro" id="IPR050753">
    <property type="entry name" value="Peptidase_M14_domain"/>
</dbReference>
<dbReference type="Proteomes" id="UP000504606">
    <property type="component" value="Unplaced"/>
</dbReference>
<keyword evidence="8" id="KW-0325">Glycoprotein</keyword>
<dbReference type="GO" id="GO:0016485">
    <property type="term" value="P:protein processing"/>
    <property type="evidence" value="ECO:0007669"/>
    <property type="project" value="TreeGrafter"/>
</dbReference>
<dbReference type="GeneID" id="113207213"/>
<evidence type="ECO:0000313" key="15">
    <source>
        <dbReference type="RefSeq" id="XP_052124767.1"/>
    </source>
</evidence>
<dbReference type="Pfam" id="PF13620">
    <property type="entry name" value="CarboxypepD_reg"/>
    <property type="match status" value="3"/>
</dbReference>
<dbReference type="PRINTS" id="PR00765">
    <property type="entry name" value="CRBOXYPTASEA"/>
</dbReference>
<dbReference type="PROSITE" id="PS52035">
    <property type="entry name" value="PEPTIDASE_M14"/>
    <property type="match status" value="3"/>
</dbReference>
<keyword evidence="11" id="KW-0472">Membrane</keyword>
<dbReference type="GO" id="GO:0005615">
    <property type="term" value="C:extracellular space"/>
    <property type="evidence" value="ECO:0007669"/>
    <property type="project" value="TreeGrafter"/>
</dbReference>
<dbReference type="SMART" id="SM00631">
    <property type="entry name" value="Zn_pept"/>
    <property type="match status" value="3"/>
</dbReference>
<dbReference type="PANTHER" id="PTHR11532:SF62">
    <property type="entry name" value="CARBOXYPEPTIDASE D"/>
    <property type="match status" value="1"/>
</dbReference>
<organism evidence="14 15">
    <name type="scientific">Frankliniella occidentalis</name>
    <name type="common">Western flower thrips</name>
    <name type="synonym">Euthrips occidentalis</name>
    <dbReference type="NCBI Taxonomy" id="133901"/>
    <lineage>
        <taxon>Eukaryota</taxon>
        <taxon>Metazoa</taxon>
        <taxon>Ecdysozoa</taxon>
        <taxon>Arthropoda</taxon>
        <taxon>Hexapoda</taxon>
        <taxon>Insecta</taxon>
        <taxon>Pterygota</taxon>
        <taxon>Neoptera</taxon>
        <taxon>Paraneoptera</taxon>
        <taxon>Thysanoptera</taxon>
        <taxon>Terebrantia</taxon>
        <taxon>Thripoidea</taxon>
        <taxon>Thripidae</taxon>
        <taxon>Frankliniella</taxon>
    </lineage>
</organism>
<comment type="similarity">
    <text evidence="2 9">Belongs to the peptidase M14 family.</text>
</comment>
<dbReference type="SUPFAM" id="SSF49464">
    <property type="entry name" value="Carboxypeptidase regulatory domain-like"/>
    <property type="match status" value="3"/>
</dbReference>
<dbReference type="KEGG" id="foc:113207213"/>
<dbReference type="InterPro" id="IPR057246">
    <property type="entry name" value="CARBOXYPEPT_ZN_1"/>
</dbReference>
<dbReference type="InterPro" id="IPR057247">
    <property type="entry name" value="CARBOXYPEPT_ZN_2"/>
</dbReference>
<keyword evidence="11" id="KW-0812">Transmembrane</keyword>
<keyword evidence="5" id="KW-0479">Metal-binding</keyword>
<feature type="domain" description="Peptidase M14" evidence="13">
    <location>
        <begin position="1201"/>
        <end position="1485"/>
    </location>
</feature>